<dbReference type="PANTHER" id="PTHR42085">
    <property type="entry name" value="F-BOX DOMAIN-CONTAINING PROTEIN"/>
    <property type="match status" value="1"/>
</dbReference>
<gene>
    <name evidence="1" type="ORF">AAFC00_005683</name>
</gene>
<comment type="caution">
    <text evidence="1">The sequence shown here is derived from an EMBL/GenBank/DDBJ whole genome shotgun (WGS) entry which is preliminary data.</text>
</comment>
<evidence type="ECO:0000313" key="1">
    <source>
        <dbReference type="EMBL" id="KAL1301429.1"/>
    </source>
</evidence>
<dbReference type="Proteomes" id="UP001562354">
    <property type="component" value="Unassembled WGS sequence"/>
</dbReference>
<keyword evidence="2" id="KW-1185">Reference proteome</keyword>
<dbReference type="InterPro" id="IPR038883">
    <property type="entry name" value="AN11006-like"/>
</dbReference>
<reference evidence="1 2" key="1">
    <citation type="submission" date="2024-07" db="EMBL/GenBank/DDBJ databases">
        <title>Draft sequence of the Neodothiora populina.</title>
        <authorList>
            <person name="Drown D.D."/>
            <person name="Schuette U.S."/>
            <person name="Buechlein A.B."/>
            <person name="Rusch D.R."/>
            <person name="Winton L.W."/>
            <person name="Adams G.A."/>
        </authorList>
    </citation>
    <scope>NUCLEOTIDE SEQUENCE [LARGE SCALE GENOMIC DNA]</scope>
    <source>
        <strain evidence="1 2">CPC 39397</strain>
    </source>
</reference>
<organism evidence="1 2">
    <name type="scientific">Neodothiora populina</name>
    <dbReference type="NCBI Taxonomy" id="2781224"/>
    <lineage>
        <taxon>Eukaryota</taxon>
        <taxon>Fungi</taxon>
        <taxon>Dikarya</taxon>
        <taxon>Ascomycota</taxon>
        <taxon>Pezizomycotina</taxon>
        <taxon>Dothideomycetes</taxon>
        <taxon>Dothideomycetidae</taxon>
        <taxon>Dothideales</taxon>
        <taxon>Dothioraceae</taxon>
        <taxon>Neodothiora</taxon>
    </lineage>
</organism>
<dbReference type="PANTHER" id="PTHR42085:SF1">
    <property type="entry name" value="F-BOX DOMAIN-CONTAINING PROTEIN"/>
    <property type="match status" value="1"/>
</dbReference>
<protein>
    <submittedName>
        <fullName evidence="1">Uncharacterized protein</fullName>
    </submittedName>
</protein>
<dbReference type="EMBL" id="JBFMKM010000013">
    <property type="protein sequence ID" value="KAL1301429.1"/>
    <property type="molecule type" value="Genomic_DNA"/>
</dbReference>
<sequence length="330" mass="36532">MFHHQLQSPLVSLPGEVRNEIFSLAMVADLPIVNPHYGTRGSSSIRPKNRQISPIGVSVTQSCRTLHDEIDISPLYKYNTFVFTRVAHMQAFSRRLTREQLRCIHSVTIDLREAVGSFPQSNDQENQDEAAPPAAVIETDIIGNEWLHYLTCDHSSSSSSSSRGVWCSKLTTFRSDFPDLKEIVIDLTGWQPQFAGLRKDGWRFLQRLLSELRNVDSVSLKGKCLECAHWNPKPAPWGLGPWFSPAFSHDDTSLIELLGDAARGAGVGERKVFAWSICAGVTTLGVSIQRTTGNSIPAAAAHHTDVIESGVGHYDALVRPQLAQHLATNR</sequence>
<evidence type="ECO:0000313" key="2">
    <source>
        <dbReference type="Proteomes" id="UP001562354"/>
    </source>
</evidence>
<dbReference type="GeneID" id="95979382"/>
<accession>A0ABR3P5T7</accession>
<proteinExistence type="predicted"/>
<name>A0ABR3P5T7_9PEZI</name>
<dbReference type="RefSeq" id="XP_069197705.1">
    <property type="nucleotide sequence ID" value="XM_069345504.1"/>
</dbReference>